<dbReference type="Proteomes" id="UP001221142">
    <property type="component" value="Unassembled WGS sequence"/>
</dbReference>
<reference evidence="2" key="1">
    <citation type="submission" date="2023-03" db="EMBL/GenBank/DDBJ databases">
        <title>Massive genome expansion in bonnet fungi (Mycena s.s.) driven by repeated elements and novel gene families across ecological guilds.</title>
        <authorList>
            <consortium name="Lawrence Berkeley National Laboratory"/>
            <person name="Harder C.B."/>
            <person name="Miyauchi S."/>
            <person name="Viragh M."/>
            <person name="Kuo A."/>
            <person name="Thoen E."/>
            <person name="Andreopoulos B."/>
            <person name="Lu D."/>
            <person name="Skrede I."/>
            <person name="Drula E."/>
            <person name="Henrissat B."/>
            <person name="Morin E."/>
            <person name="Kohler A."/>
            <person name="Barry K."/>
            <person name="LaButti K."/>
            <person name="Morin E."/>
            <person name="Salamov A."/>
            <person name="Lipzen A."/>
            <person name="Mereny Z."/>
            <person name="Hegedus B."/>
            <person name="Baldrian P."/>
            <person name="Stursova M."/>
            <person name="Weitz H."/>
            <person name="Taylor A."/>
            <person name="Grigoriev I.V."/>
            <person name="Nagy L.G."/>
            <person name="Martin F."/>
            <person name="Kauserud H."/>
        </authorList>
    </citation>
    <scope>NUCLEOTIDE SEQUENCE</scope>
    <source>
        <strain evidence="2">9284</strain>
    </source>
</reference>
<gene>
    <name evidence="2" type="ORF">FB45DRAFT_1126504</name>
</gene>
<dbReference type="AlphaFoldDB" id="A0AAD7FTS9"/>
<name>A0AAD7FTS9_9AGAR</name>
<evidence type="ECO:0000313" key="3">
    <source>
        <dbReference type="Proteomes" id="UP001221142"/>
    </source>
</evidence>
<keyword evidence="1" id="KW-0472">Membrane</keyword>
<keyword evidence="1" id="KW-1133">Transmembrane helix</keyword>
<protein>
    <submittedName>
        <fullName evidence="2">Uncharacterized protein</fullName>
    </submittedName>
</protein>
<evidence type="ECO:0000256" key="1">
    <source>
        <dbReference type="SAM" id="Phobius"/>
    </source>
</evidence>
<keyword evidence="1" id="KW-0812">Transmembrane</keyword>
<accession>A0AAD7FTS9</accession>
<comment type="caution">
    <text evidence="2">The sequence shown here is derived from an EMBL/GenBank/DDBJ whole genome shotgun (WGS) entry which is preliminary data.</text>
</comment>
<feature type="transmembrane region" description="Helical" evidence="1">
    <location>
        <begin position="294"/>
        <end position="314"/>
    </location>
</feature>
<sequence>MAALSPLRQVIVDDTDPSIRYNGADWFPTDPRTLNNGNFGPVFNATSHATTSSNIEFTFTFNGNIDMTIDPTTNATDPTWECLLDGKPIPIKTFTDGAESNWPLCSMGTLAPEEHLLTVQVQSQTRPFFLDSLVYTPVPGAVFPSAVLIYPDGDPALTNSSGTSATLIGHTSNSFPPNASSGRYFVDGAGPTSFTIPGLASASSSTQFNGLFFTTPPLADGFHNVTVVYDGDGEHTPLAVKIWYVTNTTVGNTLVQQSSTSASATVLSTASSVAQSQTGVTSSSPSQRTNTGPIVGGIIGGIFLVGVILAVMYVSRRRRSVRARDQEAGQPTAYPRRTTSIPIPAAIPVGSSYHGQGSGSLSPGTAVSPPASWVSWSASVKRSTNVLQ</sequence>
<dbReference type="Gene3D" id="2.60.120.260">
    <property type="entry name" value="Galactose-binding domain-like"/>
    <property type="match status" value="1"/>
</dbReference>
<organism evidence="2 3">
    <name type="scientific">Roridomyces roridus</name>
    <dbReference type="NCBI Taxonomy" id="1738132"/>
    <lineage>
        <taxon>Eukaryota</taxon>
        <taxon>Fungi</taxon>
        <taxon>Dikarya</taxon>
        <taxon>Basidiomycota</taxon>
        <taxon>Agaricomycotina</taxon>
        <taxon>Agaricomycetes</taxon>
        <taxon>Agaricomycetidae</taxon>
        <taxon>Agaricales</taxon>
        <taxon>Marasmiineae</taxon>
        <taxon>Mycenaceae</taxon>
        <taxon>Roridomyces</taxon>
    </lineage>
</organism>
<proteinExistence type="predicted"/>
<keyword evidence="3" id="KW-1185">Reference proteome</keyword>
<evidence type="ECO:0000313" key="2">
    <source>
        <dbReference type="EMBL" id="KAJ7642168.1"/>
    </source>
</evidence>
<dbReference type="EMBL" id="JARKIF010000004">
    <property type="protein sequence ID" value="KAJ7642168.1"/>
    <property type="molecule type" value="Genomic_DNA"/>
</dbReference>